<dbReference type="PANTHER" id="PTHR12242:SF46">
    <property type="entry name" value="IP08657P-RELATED"/>
    <property type="match status" value="1"/>
</dbReference>
<dbReference type="PANTHER" id="PTHR12242">
    <property type="entry name" value="OS02G0130600 PROTEIN-RELATED"/>
    <property type="match status" value="1"/>
</dbReference>
<dbReference type="EMBL" id="GAKP01007261">
    <property type="protein sequence ID" value="JAC51691.1"/>
    <property type="molecule type" value="Transcribed_RNA"/>
</dbReference>
<dbReference type="AlphaFoldDB" id="A0A034W816"/>
<dbReference type="KEGG" id="bdr:105225663"/>
<accession>A0A034W816</accession>
<evidence type="ECO:0000313" key="2">
    <source>
        <dbReference type="EMBL" id="JAC51691.1"/>
    </source>
</evidence>
<feature type="transmembrane region" description="Helical" evidence="1">
    <location>
        <begin position="204"/>
        <end position="224"/>
    </location>
</feature>
<dbReference type="Pfam" id="PF21534">
    <property type="entry name" value="Rost"/>
    <property type="match status" value="1"/>
</dbReference>
<gene>
    <name evidence="2" type="primary">ROST</name>
</gene>
<feature type="transmembrane region" description="Helical" evidence="1">
    <location>
        <begin position="43"/>
        <end position="68"/>
    </location>
</feature>
<feature type="transmembrane region" description="Helical" evidence="1">
    <location>
        <begin position="115"/>
        <end position="137"/>
    </location>
</feature>
<dbReference type="GO" id="GO:0016020">
    <property type="term" value="C:membrane"/>
    <property type="evidence" value="ECO:0007669"/>
    <property type="project" value="TreeGrafter"/>
</dbReference>
<sequence>MDVQVQISESGSQCCSCRCWRHNGDEPVNNFFKSQWQKSEWSILFLIYRWCFATWLVVTMGLSLELFFFDGKWFIYFTNWGYLLCTFVALLSAILVTVYCFTAPNTPCPHWIVKLYWHLHISAFVCAIGLSFLYWAFIYPFSNFKVPEGIHRIEILRLYRYFFDGPDNHSCLAYFHNINSHAINSVLMIIDQVVVAFPTRIIHFVYPAFIVIAYLVFSIVYFLIGGENVIGKPYIYRILNWGEYPVSSTLVACSGLLLVVPMCVLAFLIYKLRVWVSSGKCLS</sequence>
<proteinExistence type="predicted"/>
<keyword evidence="1" id="KW-0812">Transmembrane</keyword>
<dbReference type="OrthoDB" id="419711at2759"/>
<keyword evidence="1" id="KW-0472">Membrane</keyword>
<feature type="transmembrane region" description="Helical" evidence="1">
    <location>
        <begin position="80"/>
        <end position="103"/>
    </location>
</feature>
<organism evidence="2">
    <name type="scientific">Bactrocera dorsalis</name>
    <name type="common">Oriental fruit fly</name>
    <name type="synonym">Dacus dorsalis</name>
    <dbReference type="NCBI Taxonomy" id="27457"/>
    <lineage>
        <taxon>Eukaryota</taxon>
        <taxon>Metazoa</taxon>
        <taxon>Ecdysozoa</taxon>
        <taxon>Arthropoda</taxon>
        <taxon>Hexapoda</taxon>
        <taxon>Insecta</taxon>
        <taxon>Pterygota</taxon>
        <taxon>Neoptera</taxon>
        <taxon>Endopterygota</taxon>
        <taxon>Diptera</taxon>
        <taxon>Brachycera</taxon>
        <taxon>Muscomorpha</taxon>
        <taxon>Tephritoidea</taxon>
        <taxon>Tephritidae</taxon>
        <taxon>Bactrocera</taxon>
        <taxon>Bactrocera</taxon>
    </lineage>
</organism>
<keyword evidence="1" id="KW-1133">Transmembrane helix</keyword>
<feature type="transmembrane region" description="Helical" evidence="1">
    <location>
        <begin position="244"/>
        <end position="270"/>
    </location>
</feature>
<protein>
    <submittedName>
        <fullName evidence="2">Protein rolling stone</fullName>
    </submittedName>
</protein>
<name>A0A034W816_BACDO</name>
<dbReference type="InterPro" id="IPR049352">
    <property type="entry name" value="Rost"/>
</dbReference>
<reference evidence="2" key="1">
    <citation type="journal article" date="2014" name="BMC Genomics">
        <title>Characterizing the developmental transcriptome of the oriental fruit fly, Bactrocera dorsalis (Diptera: Tephritidae) through comparative genomic analysis with Drosophila melanogaster utilizing modENCODE datasets.</title>
        <authorList>
            <person name="Geib S.M."/>
            <person name="Calla B."/>
            <person name="Hall B."/>
            <person name="Hou S."/>
            <person name="Manoukis N.C."/>
        </authorList>
    </citation>
    <scope>NUCLEOTIDE SEQUENCE</scope>
    <source>
        <strain evidence="2">Punador</strain>
    </source>
</reference>
<dbReference type="RefSeq" id="XP_011202538.2">
    <property type="nucleotide sequence ID" value="XM_011204236.4"/>
</dbReference>
<evidence type="ECO:0000256" key="1">
    <source>
        <dbReference type="SAM" id="Phobius"/>
    </source>
</evidence>
<dbReference type="GeneID" id="105225663"/>